<dbReference type="GO" id="GO:0005829">
    <property type="term" value="C:cytosol"/>
    <property type="evidence" value="ECO:0007669"/>
    <property type="project" value="TreeGrafter"/>
</dbReference>
<dbReference type="InterPro" id="IPR036612">
    <property type="entry name" value="KH_dom_type_1_sf"/>
</dbReference>
<dbReference type="Gene3D" id="3.30.1370.10">
    <property type="entry name" value="K Homology domain, type 1"/>
    <property type="match status" value="1"/>
</dbReference>
<dbReference type="CDD" id="cd02393">
    <property type="entry name" value="KH-I_PNPase"/>
    <property type="match status" value="1"/>
</dbReference>
<evidence type="ECO:0000256" key="1">
    <source>
        <dbReference type="ARBA" id="ARBA00022679"/>
    </source>
</evidence>
<dbReference type="EMBL" id="BARV01033002">
    <property type="protein sequence ID" value="GAI40402.1"/>
    <property type="molecule type" value="Genomic_DNA"/>
</dbReference>
<dbReference type="FunFam" id="3.30.1370.10:FF:000001">
    <property type="entry name" value="Polyribonucleotide nucleotidyltransferase"/>
    <property type="match status" value="1"/>
</dbReference>
<proteinExistence type="predicted"/>
<dbReference type="InterPro" id="IPR027408">
    <property type="entry name" value="PNPase/RNase_PH_dom_sf"/>
</dbReference>
<evidence type="ECO:0000259" key="4">
    <source>
        <dbReference type="PROSITE" id="PS50126"/>
    </source>
</evidence>
<name>X1N8N6_9ZZZZ</name>
<protein>
    <recommendedName>
        <fullName evidence="4">S1 motif domain-containing protein</fullName>
    </recommendedName>
</protein>
<dbReference type="SMART" id="SM00322">
    <property type="entry name" value="KH"/>
    <property type="match status" value="1"/>
</dbReference>
<gene>
    <name evidence="5" type="ORF">S06H3_51943</name>
</gene>
<dbReference type="GO" id="GO:0004654">
    <property type="term" value="F:polyribonucleotide nucleotidyltransferase activity"/>
    <property type="evidence" value="ECO:0007669"/>
    <property type="project" value="InterPro"/>
</dbReference>
<dbReference type="GO" id="GO:0000175">
    <property type="term" value="F:3'-5'-RNA exonuclease activity"/>
    <property type="evidence" value="ECO:0007669"/>
    <property type="project" value="TreeGrafter"/>
</dbReference>
<reference evidence="5" key="1">
    <citation type="journal article" date="2014" name="Front. Microbiol.">
        <title>High frequency of phylogenetically diverse reductive dehalogenase-homologous genes in deep subseafloor sedimentary metagenomes.</title>
        <authorList>
            <person name="Kawai M."/>
            <person name="Futagami T."/>
            <person name="Toyoda A."/>
            <person name="Takaki Y."/>
            <person name="Nishi S."/>
            <person name="Hori S."/>
            <person name="Arai W."/>
            <person name="Tsubouchi T."/>
            <person name="Morono Y."/>
            <person name="Uchiyama I."/>
            <person name="Ito T."/>
            <person name="Fujiyama A."/>
            <person name="Inagaki F."/>
            <person name="Takami H."/>
        </authorList>
    </citation>
    <scope>NUCLEOTIDE SEQUENCE</scope>
    <source>
        <strain evidence="5">Expedition CK06-06</strain>
    </source>
</reference>
<evidence type="ECO:0000256" key="2">
    <source>
        <dbReference type="ARBA" id="ARBA00022695"/>
    </source>
</evidence>
<dbReference type="InterPro" id="IPR036345">
    <property type="entry name" value="ExoRNase_PH_dom2_sf"/>
</dbReference>
<dbReference type="PANTHER" id="PTHR11252:SF0">
    <property type="entry name" value="POLYRIBONUCLEOTIDE NUCLEOTIDYLTRANSFERASE 1, MITOCHONDRIAL"/>
    <property type="match status" value="1"/>
</dbReference>
<dbReference type="SMART" id="SM00316">
    <property type="entry name" value="S1"/>
    <property type="match status" value="1"/>
</dbReference>
<keyword evidence="1" id="KW-0808">Transferase</keyword>
<dbReference type="InterPro" id="IPR012162">
    <property type="entry name" value="PNPase"/>
</dbReference>
<dbReference type="GO" id="GO:0006402">
    <property type="term" value="P:mRNA catabolic process"/>
    <property type="evidence" value="ECO:0007669"/>
    <property type="project" value="InterPro"/>
</dbReference>
<dbReference type="Pfam" id="PF00575">
    <property type="entry name" value="S1"/>
    <property type="match status" value="1"/>
</dbReference>
<dbReference type="Gene3D" id="3.30.230.70">
    <property type="entry name" value="GHMP Kinase, N-terminal domain"/>
    <property type="match status" value="1"/>
</dbReference>
<dbReference type="SUPFAM" id="SSF55666">
    <property type="entry name" value="Ribonuclease PH domain 2-like"/>
    <property type="match status" value="1"/>
</dbReference>
<dbReference type="PROSITE" id="PS50084">
    <property type="entry name" value="KH_TYPE_1"/>
    <property type="match status" value="1"/>
</dbReference>
<evidence type="ECO:0000313" key="5">
    <source>
        <dbReference type="EMBL" id="GAI40402.1"/>
    </source>
</evidence>
<dbReference type="InterPro" id="IPR003029">
    <property type="entry name" value="S1_domain"/>
</dbReference>
<feature type="non-terminal residue" evidence="5">
    <location>
        <position position="218"/>
    </location>
</feature>
<sequence length="218" mass="23308">MDAGVPIKAPVVGIAMGLVTGGDNNYVILTDIEGMEDYYGDMDFKVAGTHQGITAIQMDTKLQGISYEIVAGAIRQAREAHSVLLDKLRQAISSNRPELSPYAPRMYRIAIDPSKIGSVIGPGGKTIRSIVEESKATVDVQNDGTVIIGSPNEAAAQKAIAIIENLTREVEVGSIYTGKVTRLTNFGAFVEVLPGKEGLVHISELADYHVARVEDIAK</sequence>
<keyword evidence="2" id="KW-0548">Nucleotidyltransferase</keyword>
<organism evidence="5">
    <name type="scientific">marine sediment metagenome</name>
    <dbReference type="NCBI Taxonomy" id="412755"/>
    <lineage>
        <taxon>unclassified sequences</taxon>
        <taxon>metagenomes</taxon>
        <taxon>ecological metagenomes</taxon>
    </lineage>
</organism>
<dbReference type="Gene3D" id="2.40.50.140">
    <property type="entry name" value="Nucleic acid-binding proteins"/>
    <property type="match status" value="1"/>
</dbReference>
<dbReference type="AlphaFoldDB" id="X1N8N6"/>
<dbReference type="InterPro" id="IPR004087">
    <property type="entry name" value="KH_dom"/>
</dbReference>
<dbReference type="SUPFAM" id="SSF54791">
    <property type="entry name" value="Eukaryotic type KH-domain (KH-domain type I)"/>
    <property type="match status" value="1"/>
</dbReference>
<dbReference type="InterPro" id="IPR012340">
    <property type="entry name" value="NA-bd_OB-fold"/>
</dbReference>
<dbReference type="GO" id="GO:0003723">
    <property type="term" value="F:RNA binding"/>
    <property type="evidence" value="ECO:0007669"/>
    <property type="project" value="UniProtKB-KW"/>
</dbReference>
<dbReference type="InterPro" id="IPR004088">
    <property type="entry name" value="KH_dom_type_1"/>
</dbReference>
<feature type="domain" description="S1 motif" evidence="4">
    <location>
        <begin position="173"/>
        <end position="218"/>
    </location>
</feature>
<evidence type="ECO:0000256" key="3">
    <source>
        <dbReference type="ARBA" id="ARBA00022884"/>
    </source>
</evidence>
<dbReference type="PANTHER" id="PTHR11252">
    <property type="entry name" value="POLYRIBONUCLEOTIDE NUCLEOTIDYLTRANSFERASE"/>
    <property type="match status" value="1"/>
</dbReference>
<dbReference type="PROSITE" id="PS50126">
    <property type="entry name" value="S1"/>
    <property type="match status" value="1"/>
</dbReference>
<comment type="caution">
    <text evidence="5">The sequence shown here is derived from an EMBL/GenBank/DDBJ whole genome shotgun (WGS) entry which is preliminary data.</text>
</comment>
<keyword evidence="3" id="KW-0694">RNA-binding</keyword>
<dbReference type="Pfam" id="PF00013">
    <property type="entry name" value="KH_1"/>
    <property type="match status" value="1"/>
</dbReference>
<accession>X1N8N6</accession>